<keyword evidence="1" id="KW-0732">Signal</keyword>
<evidence type="ECO:0000313" key="2">
    <source>
        <dbReference type="EMBL" id="HAT1605674.1"/>
    </source>
</evidence>
<dbReference type="Proteomes" id="UP000288843">
    <property type="component" value="Unassembled WGS sequence"/>
</dbReference>
<proteinExistence type="predicted"/>
<feature type="signal peptide" evidence="1">
    <location>
        <begin position="1"/>
        <end position="23"/>
    </location>
</feature>
<gene>
    <name evidence="3" type="ORF">DN603_11435</name>
    <name evidence="2" type="ORF">I8Y23_001975</name>
</gene>
<dbReference type="AlphaFoldDB" id="A0A443VN85"/>
<reference evidence="2" key="3">
    <citation type="submission" date="2020-11" db="EMBL/GenBank/DDBJ databases">
        <authorList>
            <consortium name="NCBI Pathogen Detection Project"/>
        </authorList>
    </citation>
    <scope>NUCLEOTIDE SEQUENCE</scope>
    <source>
        <strain evidence="2">MISC063</strain>
    </source>
</reference>
<comment type="caution">
    <text evidence="3">The sequence shown here is derived from an EMBL/GenBank/DDBJ whole genome shotgun (WGS) entry which is preliminary data.</text>
</comment>
<feature type="chain" id="PRO_5042370065" description="Lipoprotein" evidence="1">
    <location>
        <begin position="24"/>
        <end position="200"/>
    </location>
</feature>
<reference evidence="3 4" key="2">
    <citation type="submission" date="2018-06" db="EMBL/GenBank/DDBJ databases">
        <title>Carbapenemase-producing Enterobacteriaceae present in wastewater treatment plant effluent and nearby surface waters in the US.</title>
        <authorList>
            <person name="Mathys D.A."/>
            <person name="Mollenkopf D.F."/>
            <person name="Feicht S.M."/>
            <person name="Adams R.J."/>
            <person name="Albers A.L."/>
            <person name="Stuever D.M."/>
            <person name="Daniels J.B."/>
            <person name="Wittum T.E."/>
        </authorList>
    </citation>
    <scope>NUCLEOTIDE SEQUENCE [LARGE SCALE GENOMIC DNA]</scope>
    <source>
        <strain evidence="3 4">GEO_47_Down_B</strain>
    </source>
</reference>
<evidence type="ECO:0000313" key="4">
    <source>
        <dbReference type="Proteomes" id="UP000288843"/>
    </source>
</evidence>
<protein>
    <recommendedName>
        <fullName evidence="5">Lipoprotein</fullName>
    </recommendedName>
</protein>
<sequence>MNNTILLLGFVSAINFFSLDAFANDTDVLSAVKSYTYKDGEPYGLSQVYQIDAPDTGFPPYYVFQKLGKGNAYPFVFNREGLPGKDEPYSRCNVVLKVNEQYLIPNRNYKSGYAEDSEPCLGIDRMQIIKGSKDIKWYVTEALYQSEGDTPNKTEEIYFYSDKVFCFSKKFTSRLAAGKIKIKDLENLSVDEKNAEECAK</sequence>
<dbReference type="RefSeq" id="WP_128319745.1">
    <property type="nucleotide sequence ID" value="NZ_CABDVR010000001.1"/>
</dbReference>
<dbReference type="EMBL" id="DACSEA010000006">
    <property type="protein sequence ID" value="HAT1605674.1"/>
    <property type="molecule type" value="Genomic_DNA"/>
</dbReference>
<evidence type="ECO:0000256" key="1">
    <source>
        <dbReference type="SAM" id="SignalP"/>
    </source>
</evidence>
<dbReference type="EMBL" id="QKOX01000010">
    <property type="protein sequence ID" value="RWT22820.1"/>
    <property type="molecule type" value="Genomic_DNA"/>
</dbReference>
<name>A0A443VN85_RAOPL</name>
<accession>A0A443VN85</accession>
<organism evidence="3 4">
    <name type="scientific">Raoultella planticola</name>
    <name type="common">Klebsiella planticola</name>
    <dbReference type="NCBI Taxonomy" id="575"/>
    <lineage>
        <taxon>Bacteria</taxon>
        <taxon>Pseudomonadati</taxon>
        <taxon>Pseudomonadota</taxon>
        <taxon>Gammaproteobacteria</taxon>
        <taxon>Enterobacterales</taxon>
        <taxon>Enterobacteriaceae</taxon>
        <taxon>Klebsiella/Raoultella group</taxon>
        <taxon>Raoultella</taxon>
    </lineage>
</organism>
<evidence type="ECO:0008006" key="5">
    <source>
        <dbReference type="Google" id="ProtNLM"/>
    </source>
</evidence>
<reference evidence="2" key="1">
    <citation type="journal article" date="2018" name="Genome Biol.">
        <title>SKESA: strategic k-mer extension for scrupulous assemblies.</title>
        <authorList>
            <person name="Souvorov A."/>
            <person name="Agarwala R."/>
            <person name="Lipman D.J."/>
        </authorList>
    </citation>
    <scope>NUCLEOTIDE SEQUENCE</scope>
    <source>
        <strain evidence="2">MISC063</strain>
    </source>
</reference>
<evidence type="ECO:0000313" key="3">
    <source>
        <dbReference type="EMBL" id="RWT22820.1"/>
    </source>
</evidence>
<dbReference type="Proteomes" id="UP000864422">
    <property type="component" value="Unassembled WGS sequence"/>
</dbReference>